<evidence type="ECO:0000313" key="9">
    <source>
        <dbReference type="Proteomes" id="UP000306980"/>
    </source>
</evidence>
<dbReference type="OrthoDB" id="9761531at2"/>
<feature type="transmembrane region" description="Helical" evidence="6">
    <location>
        <begin position="297"/>
        <end position="315"/>
    </location>
</feature>
<dbReference type="EMBL" id="VCIA01000001">
    <property type="protein sequence ID" value="TMN21016.1"/>
    <property type="molecule type" value="Genomic_DNA"/>
</dbReference>
<dbReference type="InterPro" id="IPR001279">
    <property type="entry name" value="Metallo-B-lactamas"/>
</dbReference>
<evidence type="ECO:0000256" key="4">
    <source>
        <dbReference type="ARBA" id="ARBA00022989"/>
    </source>
</evidence>
<dbReference type="InterPro" id="IPR052159">
    <property type="entry name" value="Competence_DNA_uptake"/>
</dbReference>
<feature type="transmembrane region" description="Helical" evidence="6">
    <location>
        <begin position="262"/>
        <end position="291"/>
    </location>
</feature>
<reference evidence="8 9" key="1">
    <citation type="submission" date="2019-05" db="EMBL/GenBank/DDBJ databases">
        <title>Genomic analysis of Lentibacillus sp. NKC220-2.</title>
        <authorList>
            <person name="Oh Y.J."/>
        </authorList>
    </citation>
    <scope>NUCLEOTIDE SEQUENCE [LARGE SCALE GENOMIC DNA]</scope>
    <source>
        <strain evidence="8 9">NKC220-2</strain>
    </source>
</reference>
<dbReference type="SUPFAM" id="SSF56281">
    <property type="entry name" value="Metallo-hydrolase/oxidoreductase"/>
    <property type="match status" value="1"/>
</dbReference>
<dbReference type="Pfam" id="PF13567">
    <property type="entry name" value="DUF4131"/>
    <property type="match status" value="1"/>
</dbReference>
<name>A0A5S3QKN7_9BACI</name>
<feature type="transmembrane region" description="Helical" evidence="6">
    <location>
        <begin position="442"/>
        <end position="462"/>
    </location>
</feature>
<gene>
    <name evidence="8" type="ORF">FFL34_02015</name>
</gene>
<feature type="transmembrane region" description="Helical" evidence="6">
    <location>
        <begin position="351"/>
        <end position="374"/>
    </location>
</feature>
<evidence type="ECO:0000256" key="1">
    <source>
        <dbReference type="ARBA" id="ARBA00004651"/>
    </source>
</evidence>
<dbReference type="SMART" id="SM00849">
    <property type="entry name" value="Lactamase_B"/>
    <property type="match status" value="1"/>
</dbReference>
<organism evidence="8 9">
    <name type="scientific">Lentibacillus cibarius</name>
    <dbReference type="NCBI Taxonomy" id="2583219"/>
    <lineage>
        <taxon>Bacteria</taxon>
        <taxon>Bacillati</taxon>
        <taxon>Bacillota</taxon>
        <taxon>Bacilli</taxon>
        <taxon>Bacillales</taxon>
        <taxon>Bacillaceae</taxon>
        <taxon>Lentibacillus</taxon>
    </lineage>
</organism>
<dbReference type="InterPro" id="IPR025405">
    <property type="entry name" value="DUF4131"/>
</dbReference>
<dbReference type="InterPro" id="IPR004797">
    <property type="entry name" value="Competence_ComEC/Rec2"/>
</dbReference>
<evidence type="ECO:0000256" key="6">
    <source>
        <dbReference type="SAM" id="Phobius"/>
    </source>
</evidence>
<dbReference type="CDD" id="cd07731">
    <property type="entry name" value="ComA-like_MBL-fold"/>
    <property type="match status" value="1"/>
</dbReference>
<dbReference type="Pfam" id="PF03772">
    <property type="entry name" value="Competence"/>
    <property type="match status" value="1"/>
</dbReference>
<dbReference type="GO" id="GO:0005886">
    <property type="term" value="C:plasma membrane"/>
    <property type="evidence" value="ECO:0007669"/>
    <property type="project" value="UniProtKB-SubCell"/>
</dbReference>
<feature type="transmembrane region" description="Helical" evidence="6">
    <location>
        <begin position="386"/>
        <end position="412"/>
    </location>
</feature>
<feature type="transmembrane region" description="Helical" evidence="6">
    <location>
        <begin position="230"/>
        <end position="250"/>
    </location>
</feature>
<accession>A0A5S3QKN7</accession>
<dbReference type="Proteomes" id="UP000306980">
    <property type="component" value="Unassembled WGS sequence"/>
</dbReference>
<comment type="subcellular location">
    <subcellularLocation>
        <location evidence="1">Cell membrane</location>
        <topology evidence="1">Multi-pass membrane protein</topology>
    </subcellularLocation>
</comment>
<dbReference type="PANTHER" id="PTHR30619:SF1">
    <property type="entry name" value="RECOMBINATION PROTEIN 2"/>
    <property type="match status" value="1"/>
</dbReference>
<evidence type="ECO:0000256" key="3">
    <source>
        <dbReference type="ARBA" id="ARBA00022692"/>
    </source>
</evidence>
<keyword evidence="4 6" id="KW-1133">Transmembrane helix</keyword>
<feature type="transmembrane region" description="Helical" evidence="6">
    <location>
        <begin position="12"/>
        <end position="39"/>
    </location>
</feature>
<feature type="transmembrane region" description="Helical" evidence="6">
    <location>
        <begin position="46"/>
        <end position="63"/>
    </location>
</feature>
<keyword evidence="5 6" id="KW-0472">Membrane</keyword>
<dbReference type="InterPro" id="IPR035681">
    <property type="entry name" value="ComA-like_MBL"/>
</dbReference>
<dbReference type="Pfam" id="PF00753">
    <property type="entry name" value="Lactamase_B"/>
    <property type="match status" value="1"/>
</dbReference>
<evidence type="ECO:0000259" key="7">
    <source>
        <dbReference type="SMART" id="SM00849"/>
    </source>
</evidence>
<dbReference type="AlphaFoldDB" id="A0A5S3QKN7"/>
<proteinExistence type="predicted"/>
<keyword evidence="2" id="KW-1003">Cell membrane</keyword>
<dbReference type="PANTHER" id="PTHR30619">
    <property type="entry name" value="DNA INTERNALIZATION/COMPETENCE PROTEIN COMEC/REC2"/>
    <property type="match status" value="1"/>
</dbReference>
<dbReference type="GO" id="GO:0030420">
    <property type="term" value="P:establishment of competence for transformation"/>
    <property type="evidence" value="ECO:0007669"/>
    <property type="project" value="InterPro"/>
</dbReference>
<protein>
    <submittedName>
        <fullName evidence="8">DNA internalization-related competence protein ComEC/Rec2</fullName>
    </submittedName>
</protein>
<evidence type="ECO:0000256" key="5">
    <source>
        <dbReference type="ARBA" id="ARBA00023136"/>
    </source>
</evidence>
<dbReference type="NCBIfam" id="TIGR00360">
    <property type="entry name" value="ComEC_N-term"/>
    <property type="match status" value="1"/>
</dbReference>
<evidence type="ECO:0000256" key="2">
    <source>
        <dbReference type="ARBA" id="ARBA00022475"/>
    </source>
</evidence>
<dbReference type="Gene3D" id="3.60.15.10">
    <property type="entry name" value="Ribonuclease Z/Hydroxyacylglutathione hydrolase-like"/>
    <property type="match status" value="1"/>
</dbReference>
<comment type="caution">
    <text evidence="8">The sequence shown here is derived from an EMBL/GenBank/DDBJ whole genome shotgun (WGS) entry which is preliminary data.</text>
</comment>
<keyword evidence="3 6" id="KW-0812">Transmembrane</keyword>
<sequence>MQGYWHFPALGIVSSFLSIMFGYEWIIVLFFFWIIWLYIRHRLGKLSLIVSLAITLFFFFYLPDIEQPVPKLPYDKEQKINGKITRPVQKTPTKIDFTITDDVTGNDFFVTYFGDKRDGLHLKYGASCRIVGTPETPDAARNPGQFDYRNYLASQGIFYQVIINDSEAITCTGSSFMQNIYQLRSDMIQYVQQHLSTQTAAWLNALVLGDDTEIDEETKELFQRWNLTHLLAISGLHVGLVVGLLYMLLVKYAGATREKAQWTVIVFLPIYALLAGGEASVLRASAMVLLFMATGKWGWKLSVVDVLSIVFMLLICFDPYIVYQVGFQLSFCVTFGLLLSKDWLLQTNSSFFTVLKISFISQMMILPLQVEYFFTFQPLSILLNTVIVPYFTLFVIPLMFTMLLLAPVAGFINPLLDTLFVQIHDVFIIVIQMTDEIAYDPMVIGSFPLLATVLYYVCFVVFMAKAESKKQKEAFAWGCSLVLLVMLIIIKPYLSPDGKVTMLDIGQGDAFVVELPYRKGVILIDAGAPVNFGEKKPSDNVYKQIIRPYLRSQGIAKIDAIFLSHADTDHMGSFPYILADMPVKHVVVSDYYTFANPVLEALKNNEVNIVRTESGDKLTIEDGGFHVLSPSKDSQSKNENSLVLYTELGGKTWLFTGDIGRETEKEIIRLYPNLTIDVLKVAHHGSRTSTGSDFLQEIHPVYGLISAGVNNMYSHPHRDVLQSLQFEEVNIYRTDKHGAVQYDFRKGEGTFSTYLP</sequence>
<dbReference type="InterPro" id="IPR036866">
    <property type="entry name" value="RibonucZ/Hydroxyglut_hydro"/>
</dbReference>
<feature type="domain" description="Metallo-beta-lactamase" evidence="7">
    <location>
        <begin position="507"/>
        <end position="709"/>
    </location>
</feature>
<dbReference type="NCBIfam" id="TIGR00361">
    <property type="entry name" value="ComEC_Rec2"/>
    <property type="match status" value="1"/>
</dbReference>
<dbReference type="RefSeq" id="WP_138600872.1">
    <property type="nucleotide sequence ID" value="NZ_VCIA01000001.1"/>
</dbReference>
<evidence type="ECO:0000313" key="8">
    <source>
        <dbReference type="EMBL" id="TMN21016.1"/>
    </source>
</evidence>
<feature type="transmembrane region" description="Helical" evidence="6">
    <location>
        <begin position="474"/>
        <end position="494"/>
    </location>
</feature>
<dbReference type="InterPro" id="IPR004477">
    <property type="entry name" value="ComEC_N"/>
</dbReference>